<evidence type="ECO:0000256" key="2">
    <source>
        <dbReference type="ARBA" id="ARBA00004496"/>
    </source>
</evidence>
<evidence type="ECO:0000256" key="9">
    <source>
        <dbReference type="ARBA" id="ARBA00022723"/>
    </source>
</evidence>
<dbReference type="GO" id="GO:0000166">
    <property type="term" value="F:nucleotide binding"/>
    <property type="evidence" value="ECO:0007669"/>
    <property type="project" value="UniProtKB-KW"/>
</dbReference>
<reference evidence="17 18" key="1">
    <citation type="submission" date="2017-06" db="EMBL/GenBank/DDBJ databases">
        <authorList>
            <person name="Kim H.J."/>
            <person name="Triplett B.A."/>
        </authorList>
    </citation>
    <scope>NUCLEOTIDE SEQUENCE [LARGE SCALE GENOMIC DNA]</scope>
    <source>
        <strain evidence="17 18">B29T1</strain>
    </source>
</reference>
<dbReference type="Gene3D" id="3.40.50.2020">
    <property type="match status" value="1"/>
</dbReference>
<dbReference type="InterPro" id="IPR029057">
    <property type="entry name" value="PRTase-like"/>
</dbReference>
<dbReference type="EMBL" id="FYEH01000003">
    <property type="protein sequence ID" value="SNB62318.1"/>
    <property type="molecule type" value="Genomic_DNA"/>
</dbReference>
<dbReference type="PANTHER" id="PTHR43340:SF1">
    <property type="entry name" value="HYPOXANTHINE PHOSPHORIBOSYLTRANSFERASE"/>
    <property type="match status" value="1"/>
</dbReference>
<dbReference type="EC" id="2.4.2.8" evidence="5 15"/>
<accession>A0A212QRW0</accession>
<keyword evidence="9 15" id="KW-0479">Metal-binding</keyword>
<evidence type="ECO:0000256" key="10">
    <source>
        <dbReference type="ARBA" id="ARBA00022726"/>
    </source>
</evidence>
<dbReference type="NCBIfam" id="TIGR01203">
    <property type="entry name" value="HGPRTase"/>
    <property type="match status" value="1"/>
</dbReference>
<dbReference type="InterPro" id="IPR005904">
    <property type="entry name" value="Hxn_phspho_trans"/>
</dbReference>
<evidence type="ECO:0000256" key="12">
    <source>
        <dbReference type="ARBA" id="ARBA00022842"/>
    </source>
</evidence>
<evidence type="ECO:0000256" key="15">
    <source>
        <dbReference type="RuleBase" id="RU364099"/>
    </source>
</evidence>
<evidence type="ECO:0000313" key="18">
    <source>
        <dbReference type="Proteomes" id="UP000197065"/>
    </source>
</evidence>
<dbReference type="GO" id="GO:0052657">
    <property type="term" value="F:guanine phosphoribosyltransferase activity"/>
    <property type="evidence" value="ECO:0007669"/>
    <property type="project" value="RHEA"/>
</dbReference>
<comment type="catalytic activity">
    <reaction evidence="14">
        <text>IMP + diphosphate = hypoxanthine + 5-phospho-alpha-D-ribose 1-diphosphate</text>
        <dbReference type="Rhea" id="RHEA:17973"/>
        <dbReference type="ChEBI" id="CHEBI:17368"/>
        <dbReference type="ChEBI" id="CHEBI:33019"/>
        <dbReference type="ChEBI" id="CHEBI:58017"/>
        <dbReference type="ChEBI" id="CHEBI:58053"/>
        <dbReference type="EC" id="2.4.2.8"/>
    </reaction>
    <physiologicalReaction direction="right-to-left" evidence="14">
        <dbReference type="Rhea" id="RHEA:17975"/>
    </physiologicalReaction>
</comment>
<dbReference type="GO" id="GO:0032263">
    <property type="term" value="P:GMP salvage"/>
    <property type="evidence" value="ECO:0007669"/>
    <property type="project" value="TreeGrafter"/>
</dbReference>
<evidence type="ECO:0000256" key="13">
    <source>
        <dbReference type="ARBA" id="ARBA00048811"/>
    </source>
</evidence>
<evidence type="ECO:0000256" key="1">
    <source>
        <dbReference type="ARBA" id="ARBA00001946"/>
    </source>
</evidence>
<keyword evidence="18" id="KW-1185">Reference proteome</keyword>
<keyword evidence="10 15" id="KW-0660">Purine salvage</keyword>
<keyword evidence="12 15" id="KW-0460">Magnesium</keyword>
<dbReference type="UniPathway" id="UPA00591">
    <property type="reaction ID" value="UER00648"/>
</dbReference>
<dbReference type="GO" id="GO:0000287">
    <property type="term" value="F:magnesium ion binding"/>
    <property type="evidence" value="ECO:0007669"/>
    <property type="project" value="TreeGrafter"/>
</dbReference>
<gene>
    <name evidence="17" type="ORF">SAMN07250955_10391</name>
</gene>
<keyword evidence="7 15" id="KW-0328">Glycosyltransferase</keyword>
<dbReference type="InterPro" id="IPR050408">
    <property type="entry name" value="HGPRT"/>
</dbReference>
<evidence type="ECO:0000256" key="7">
    <source>
        <dbReference type="ARBA" id="ARBA00022676"/>
    </source>
</evidence>
<dbReference type="GO" id="GO:0046100">
    <property type="term" value="P:hypoxanthine metabolic process"/>
    <property type="evidence" value="ECO:0007669"/>
    <property type="project" value="TreeGrafter"/>
</dbReference>
<dbReference type="GO" id="GO:0006178">
    <property type="term" value="P:guanine salvage"/>
    <property type="evidence" value="ECO:0007669"/>
    <property type="project" value="TreeGrafter"/>
</dbReference>
<dbReference type="OrthoDB" id="9802824at2"/>
<comment type="pathway">
    <text evidence="3 15">Purine metabolism; IMP biosynthesis via salvage pathway; IMP from hypoxanthine: step 1/1.</text>
</comment>
<dbReference type="GO" id="GO:0004422">
    <property type="term" value="F:hypoxanthine phosphoribosyltransferase activity"/>
    <property type="evidence" value="ECO:0007669"/>
    <property type="project" value="InterPro"/>
</dbReference>
<dbReference type="Proteomes" id="UP000197065">
    <property type="component" value="Unassembled WGS sequence"/>
</dbReference>
<evidence type="ECO:0000259" key="16">
    <source>
        <dbReference type="Pfam" id="PF00156"/>
    </source>
</evidence>
<dbReference type="SUPFAM" id="SSF53271">
    <property type="entry name" value="PRTase-like"/>
    <property type="match status" value="1"/>
</dbReference>
<evidence type="ECO:0000256" key="11">
    <source>
        <dbReference type="ARBA" id="ARBA00022741"/>
    </source>
</evidence>
<keyword evidence="6 15" id="KW-0963">Cytoplasm</keyword>
<dbReference type="RefSeq" id="WP_088560342.1">
    <property type="nucleotide sequence ID" value="NZ_FYEH01000003.1"/>
</dbReference>
<sequence>MNDGQEIVPLVAAARIEARVHELAQAIAGELPAQFTMVGLLKGAFIFMADLARELDAAGCRPRIEFLQVSSYGSGKISSGEVKVIGGLPDSVGGRTVLLVDDILDSGRTLSFTRDLLLRHGAERVWTCALLDKPSRRTVVIEADFVGFVIDDVFVVGYGIDFDEQDRHLPYIGRLA</sequence>
<evidence type="ECO:0000313" key="17">
    <source>
        <dbReference type="EMBL" id="SNB62318.1"/>
    </source>
</evidence>
<dbReference type="InterPro" id="IPR000836">
    <property type="entry name" value="PRTase_dom"/>
</dbReference>
<evidence type="ECO:0000256" key="5">
    <source>
        <dbReference type="ARBA" id="ARBA00011895"/>
    </source>
</evidence>
<keyword evidence="11 15" id="KW-0547">Nucleotide-binding</keyword>
<dbReference type="Pfam" id="PF00156">
    <property type="entry name" value="Pribosyltran"/>
    <property type="match status" value="1"/>
</dbReference>
<name>A0A212QRW0_9PROT</name>
<evidence type="ECO:0000256" key="6">
    <source>
        <dbReference type="ARBA" id="ARBA00022490"/>
    </source>
</evidence>
<dbReference type="AlphaFoldDB" id="A0A212QRW0"/>
<evidence type="ECO:0000256" key="14">
    <source>
        <dbReference type="ARBA" id="ARBA00049402"/>
    </source>
</evidence>
<comment type="catalytic activity">
    <reaction evidence="13">
        <text>GMP + diphosphate = guanine + 5-phospho-alpha-D-ribose 1-diphosphate</text>
        <dbReference type="Rhea" id="RHEA:25424"/>
        <dbReference type="ChEBI" id="CHEBI:16235"/>
        <dbReference type="ChEBI" id="CHEBI:33019"/>
        <dbReference type="ChEBI" id="CHEBI:58017"/>
        <dbReference type="ChEBI" id="CHEBI:58115"/>
        <dbReference type="EC" id="2.4.2.8"/>
    </reaction>
    <physiologicalReaction direction="right-to-left" evidence="13">
        <dbReference type="Rhea" id="RHEA:25426"/>
    </physiologicalReaction>
</comment>
<evidence type="ECO:0000256" key="3">
    <source>
        <dbReference type="ARBA" id="ARBA00004669"/>
    </source>
</evidence>
<feature type="domain" description="Phosphoribosyltransferase" evidence="16">
    <location>
        <begin position="15"/>
        <end position="162"/>
    </location>
</feature>
<evidence type="ECO:0000256" key="8">
    <source>
        <dbReference type="ARBA" id="ARBA00022679"/>
    </source>
</evidence>
<evidence type="ECO:0000256" key="4">
    <source>
        <dbReference type="ARBA" id="ARBA00008391"/>
    </source>
</evidence>
<organism evidence="17 18">
    <name type="scientific">Arboricoccus pini</name>
    <dbReference type="NCBI Taxonomy" id="1963835"/>
    <lineage>
        <taxon>Bacteria</taxon>
        <taxon>Pseudomonadati</taxon>
        <taxon>Pseudomonadota</taxon>
        <taxon>Alphaproteobacteria</taxon>
        <taxon>Geminicoccales</taxon>
        <taxon>Geminicoccaceae</taxon>
        <taxon>Arboricoccus</taxon>
    </lineage>
</organism>
<comment type="subcellular location">
    <subcellularLocation>
        <location evidence="2 15">Cytoplasm</location>
    </subcellularLocation>
</comment>
<keyword evidence="8 15" id="KW-0808">Transferase</keyword>
<comment type="cofactor">
    <cofactor evidence="1 15">
        <name>Mg(2+)</name>
        <dbReference type="ChEBI" id="CHEBI:18420"/>
    </cofactor>
</comment>
<dbReference type="CDD" id="cd06223">
    <property type="entry name" value="PRTases_typeI"/>
    <property type="match status" value="1"/>
</dbReference>
<dbReference type="GO" id="GO:0032264">
    <property type="term" value="P:IMP salvage"/>
    <property type="evidence" value="ECO:0007669"/>
    <property type="project" value="UniProtKB-UniPathway"/>
</dbReference>
<dbReference type="GO" id="GO:0006166">
    <property type="term" value="P:purine ribonucleoside salvage"/>
    <property type="evidence" value="ECO:0007669"/>
    <property type="project" value="UniProtKB-KW"/>
</dbReference>
<protein>
    <recommendedName>
        <fullName evidence="5 15">Hypoxanthine phosphoribosyltransferase</fullName>
        <ecNumber evidence="5 15">2.4.2.8</ecNumber>
    </recommendedName>
</protein>
<proteinExistence type="inferred from homology"/>
<dbReference type="GO" id="GO:0005829">
    <property type="term" value="C:cytosol"/>
    <property type="evidence" value="ECO:0007669"/>
    <property type="project" value="TreeGrafter"/>
</dbReference>
<dbReference type="PANTHER" id="PTHR43340">
    <property type="entry name" value="HYPOXANTHINE-GUANINE PHOSPHORIBOSYLTRANSFERASE"/>
    <property type="match status" value="1"/>
</dbReference>
<comment type="similarity">
    <text evidence="4 15">Belongs to the purine/pyrimidine phosphoribosyltransferase family.</text>
</comment>